<dbReference type="Proteomes" id="UP000324585">
    <property type="component" value="Unassembled WGS sequence"/>
</dbReference>
<keyword evidence="3" id="KW-1185">Reference proteome</keyword>
<accession>A0A5J4Z9X9</accession>
<feature type="region of interest" description="Disordered" evidence="1">
    <location>
        <begin position="839"/>
        <end position="870"/>
    </location>
</feature>
<comment type="caution">
    <text evidence="2">The sequence shown here is derived from an EMBL/GenBank/DDBJ whole genome shotgun (WGS) entry which is preliminary data.</text>
</comment>
<name>A0A5J4Z9X9_PORPP</name>
<feature type="region of interest" description="Disordered" evidence="1">
    <location>
        <begin position="717"/>
        <end position="796"/>
    </location>
</feature>
<proteinExistence type="predicted"/>
<feature type="compositionally biased region" description="Polar residues" evidence="1">
    <location>
        <begin position="1098"/>
        <end position="1110"/>
    </location>
</feature>
<feature type="compositionally biased region" description="Basic and acidic residues" evidence="1">
    <location>
        <begin position="785"/>
        <end position="795"/>
    </location>
</feature>
<evidence type="ECO:0000313" key="2">
    <source>
        <dbReference type="EMBL" id="KAA8499814.1"/>
    </source>
</evidence>
<feature type="compositionally biased region" description="Low complexity" evidence="1">
    <location>
        <begin position="744"/>
        <end position="757"/>
    </location>
</feature>
<organism evidence="2 3">
    <name type="scientific">Porphyridium purpureum</name>
    <name type="common">Red alga</name>
    <name type="synonym">Porphyridium cruentum</name>
    <dbReference type="NCBI Taxonomy" id="35688"/>
    <lineage>
        <taxon>Eukaryota</taxon>
        <taxon>Rhodophyta</taxon>
        <taxon>Bangiophyceae</taxon>
        <taxon>Porphyridiales</taxon>
        <taxon>Porphyridiaceae</taxon>
        <taxon>Porphyridium</taxon>
    </lineage>
</organism>
<reference evidence="3" key="1">
    <citation type="journal article" date="2019" name="Nat. Commun.">
        <title>Expansion of phycobilisome linker gene families in mesophilic red algae.</title>
        <authorList>
            <person name="Lee J."/>
            <person name="Kim D."/>
            <person name="Bhattacharya D."/>
            <person name="Yoon H.S."/>
        </authorList>
    </citation>
    <scope>NUCLEOTIDE SEQUENCE [LARGE SCALE GENOMIC DNA]</scope>
    <source>
        <strain evidence="3">CCMP 1328</strain>
    </source>
</reference>
<feature type="region of interest" description="Disordered" evidence="1">
    <location>
        <begin position="1203"/>
        <end position="1227"/>
    </location>
</feature>
<feature type="compositionally biased region" description="Basic and acidic residues" evidence="1">
    <location>
        <begin position="671"/>
        <end position="695"/>
    </location>
</feature>
<sequence length="1934" mass="213255">MLAWWLSSVSPSLARERGFRSDRWEQHVNDERIRYLAAGETGGGLNIASAKPSPVVHVRRDICTIHFDEWSKVACGAATDAEDAETARLVKEWTAMSWNSSVLAREVDMLQWLNHICNLTEDLQLHARAANSIATKRLHDEGMDLSRGPSIYRQWRNLDGNIETGLNAEIEGAAGDDKFSFEARIWLNDIDLLLNGCLLQKNGDWDPWPPAYTADVQGVLVRAAAIGIHENLSVREKEKEHLADFPQPSYDRWLHMDREAQRIALCNDELSRALYALWLDAMATSDTCPISHRVPREPAADACDSHFEREYIKWVDGVLEDLNAHTEAHVSGESMDPLVLEAHEKEPEELLAWRTLITMENGLRAEGGLERTRTESNFDLWIQTLQIDHNIHCPDPALQFQVLQREVSSPSPGASTRDAESILSAWRDAASEGSSPEGLSVVEHLNELAGDENASIVKDGKEEPYVKVVEEDDLVVGANGVSRPTSVPFEEVLKEVEELVDVMEFEAVFARTENVEPGARLEEEFASETHSSAGSNADTWSNLRGRSDETKNSGSDFQVSSSRAASFYDAEICQEFLIPTESDEQSEIEDQMAETLSLDESKEGEVAFRPEERRAIVLPGLAREMTEFLNLPVVEMELLSDMAAAEREEEIFTETISFSRDGEVTEVEESVVTKHEKSDHRSVGTVADHENHSEPARVQGRRVAKQFASIGIQTGTASMEDAEASSTLLERNKKPVESTKKQSSRLSTSSVHFSSSSPKNMSPRETELPPSSPKVAPVSHRQKKVKDMKVRDSHAVKKKAAKKSIARLEELDFSDLDDFDFKSGLRDFDADEHVVLSTSVASPRAQQKHEKRSKEPFHTLVSPPEAEESKRQAAAIESTQVRMRVLEETVTANWSPRPGKHKLTSPRADEIASRKATGTGFLASDNSPKAALMRQSTHSAQLQQKGSFGSDQPILEQDMRNAAFSRERVDTVMTTASEFDALGGLSASVSRTFEPPNGDSSIGLSDYVRVANEATFSSKDLHAARSTCRCLRYPFRLPERSVQNLIISQRYGKQLGKSHTQASRQPPPEDSDFSGMWGRQYIASSTILRAETSKEVQEVNTGSQMDTSKLSLKDKLNDEDHTHQMKKKKEASAFAEGKSDPQLDSVQRSLTRSKTQERYSSTSRSGTAIPNRSRTRKTGVEAAPVLVFSPRDAKGGERSVTDRAKQYQHSVSRAAPHSLISPRGKSILSPRSEPQELNHMTKQIPGPQHAVTCSDSVRSSATSDFDSELYARTYTKFTGRNETGRLLTHEEFSGASGASGPSIMRSSLLVPVGGRGMTAAGGGEFSSNLARGWSSCTVGGNLMPRQNRDLVSRPSCQSSTQLTNLADLDSDPVLVAVHFHRGEVVVLSRTSLVVYSSGGQQRILDILIEPQGSLVAGMMLQLEDELWAVSSMGTVYAVNTVRGSIRSVDLLSDADRANGVRVTSICFVGENSDIFLVGFSHGVASMASRLSFESHCQILPRAEHLTARVEHVASAWIEATPHVSTVCIGYSDGYVRCVRVENQGSNIAVSEMSTFLVSASSLLGLVLLFEGSVVVTLSAGQRGSMVSCFNSVDGSICGSETTSSKGFCLSTIDFLNRCTVCPSANMLLIGGSHGSVEVLRVSPVSSQRTVLKRSFKIQSHAIGGVAAGKSKQLRHASVKMKKMTLSTSRIAYDPVNQIIYALTMERQVLRWGISGPDAVLLATPNSCGTQRHMDVQLPMYPIDLLWNDFVALRHITLEQETRLLDPIRDLQAQFAGLLERLSSPLFVLPDSVKLSDVGSMSFDRCLEEFDRLVARGFEGEKHVREKYEKIYPGRGSQTQQSHPSSLMSGLGDAAISLHRTRLELLSTYAQRSMAYEIYYVRESAITSIRDFEQRERLGLSSLLKHIVEDAKCSPKVRSETLAMVAQFSGTIQAP</sequence>
<feature type="region of interest" description="Disordered" evidence="1">
    <location>
        <begin position="670"/>
        <end position="702"/>
    </location>
</feature>
<feature type="compositionally biased region" description="Polar residues" evidence="1">
    <location>
        <begin position="1142"/>
        <end position="1172"/>
    </location>
</feature>
<protein>
    <submittedName>
        <fullName evidence="2">Uncharacterized protein</fullName>
    </submittedName>
</protein>
<dbReference type="EMBL" id="VRMN01000001">
    <property type="protein sequence ID" value="KAA8499814.1"/>
    <property type="molecule type" value="Genomic_DNA"/>
</dbReference>
<feature type="region of interest" description="Disordered" evidence="1">
    <location>
        <begin position="1092"/>
        <end position="1183"/>
    </location>
</feature>
<feature type="compositionally biased region" description="Basic and acidic residues" evidence="1">
    <location>
        <begin position="1111"/>
        <end position="1123"/>
    </location>
</feature>
<feature type="region of interest" description="Disordered" evidence="1">
    <location>
        <begin position="524"/>
        <end position="558"/>
    </location>
</feature>
<evidence type="ECO:0000256" key="1">
    <source>
        <dbReference type="SAM" id="MobiDB-lite"/>
    </source>
</evidence>
<feature type="compositionally biased region" description="Polar residues" evidence="1">
    <location>
        <begin position="528"/>
        <end position="544"/>
    </location>
</feature>
<feature type="region of interest" description="Disordered" evidence="1">
    <location>
        <begin position="1053"/>
        <end position="1076"/>
    </location>
</feature>
<evidence type="ECO:0000313" key="3">
    <source>
        <dbReference type="Proteomes" id="UP000324585"/>
    </source>
</evidence>
<gene>
    <name evidence="2" type="ORF">FVE85_7399</name>
</gene>
<feature type="compositionally biased region" description="Basic and acidic residues" evidence="1">
    <location>
        <begin position="730"/>
        <end position="740"/>
    </location>
</feature>